<reference evidence="1 2" key="1">
    <citation type="submission" date="2022-11" db="EMBL/GenBank/DDBJ databases">
        <title>Genome sequence of clinical isolate of the human pathogenic Borrelia fainii.</title>
        <authorList>
            <person name="Itokawa K."/>
            <person name="Sato K."/>
            <person name="Qiu Y."/>
        </authorList>
    </citation>
    <scope>NUCLEOTIDE SEQUENCE [LARGE SCALE GENOMIC DNA]</scope>
    <source>
        <strain evidence="1 2">Qtaro</strain>
        <plasmid evidence="1 2">p100</plasmid>
    </source>
</reference>
<accession>A0ABN6USN1</accession>
<sequence>MLKVKYYNFLLVLILLLVINCNLKSPRDDAVEQHLSIEGNVKTQKDHDTKSLSVDLDKLLDTFGVSKTGKRSIVRIKDVVTNDKIGIDKRDKGYKTYTNLDFRDLLNKLGAARVQDIIKFDLKVVEAQKAALEAINNIQEPKKKQSLQVVYDDKLKDYPLHLKKLFSKSTADAVYANVINDKYVDEFPAIEAEARRIIANGDVYAKLSYKEKLVIDDIREIVTNNQIGIGEDYKTYTIPDFNALLNELGYFKVQEIVKAYSSVDKIKREVVDIINNLKDRQLKLELRYEYSLILNSYLLHLKSVFSRLPADDVYADVISDGYIDKFTEFKVRLDEL</sequence>
<name>A0ABN6USN1_9SPIR</name>
<dbReference type="Proteomes" id="UP001317516">
    <property type="component" value="Plasmid p100"/>
</dbReference>
<evidence type="ECO:0000313" key="1">
    <source>
        <dbReference type="EMBL" id="BDU63392.1"/>
    </source>
</evidence>
<dbReference type="NCBIfam" id="NF047534">
    <property type="entry name" value="lipo_BTA121_dup"/>
    <property type="match status" value="2"/>
</dbReference>
<keyword evidence="2" id="KW-1185">Reference proteome</keyword>
<dbReference type="EMBL" id="AP027071">
    <property type="protein sequence ID" value="BDU63392.1"/>
    <property type="molecule type" value="Genomic_DNA"/>
</dbReference>
<evidence type="ECO:0000313" key="2">
    <source>
        <dbReference type="Proteomes" id="UP001317516"/>
    </source>
</evidence>
<geneLocation type="plasmid" evidence="1 2">
    <name>p100</name>
</geneLocation>
<protein>
    <submittedName>
        <fullName evidence="1">Uncharacterized protein</fullName>
    </submittedName>
</protein>
<dbReference type="RefSeq" id="WP_281862265.1">
    <property type="nucleotide sequence ID" value="NZ_AP027071.1"/>
</dbReference>
<keyword evidence="1" id="KW-0614">Plasmid</keyword>
<gene>
    <name evidence="1" type="ORF">BOFE_09320</name>
</gene>
<proteinExistence type="predicted"/>
<organism evidence="1 2">
    <name type="scientific">Candidatus Borrelia fainii</name>
    <dbReference type="NCBI Taxonomy" id="2518322"/>
    <lineage>
        <taxon>Bacteria</taxon>
        <taxon>Pseudomonadati</taxon>
        <taxon>Spirochaetota</taxon>
        <taxon>Spirochaetia</taxon>
        <taxon>Spirochaetales</taxon>
        <taxon>Borreliaceae</taxon>
        <taxon>Borrelia</taxon>
    </lineage>
</organism>